<evidence type="ECO:0008006" key="3">
    <source>
        <dbReference type="Google" id="ProtNLM"/>
    </source>
</evidence>
<feature type="region of interest" description="Disordered" evidence="1">
    <location>
        <begin position="46"/>
        <end position="161"/>
    </location>
</feature>
<sequence length="178" mass="20013">MVKGHPPVVGAGLGLDRFASAKKSTYDKRAVKAKQTALNAKKVNKYRKLLRKMEPGSTQTVSTERSTDNDGGKDTDKWGEKEASAGKGGKTQGRSGAEAVAKRKNQLQRLAEKVEVERRSEAAEHEQERKTKEEVALKKAESQKQRRKEKSKFFKKTRQGQPVMKYRVEKILSQLQSK</sequence>
<accession>A0A7S1SV61</accession>
<feature type="compositionally biased region" description="Basic residues" evidence="1">
    <location>
        <begin position="145"/>
        <end position="158"/>
    </location>
</feature>
<feature type="compositionally biased region" description="Basic and acidic residues" evidence="1">
    <location>
        <begin position="65"/>
        <end position="84"/>
    </location>
</feature>
<dbReference type="PANTHER" id="PTHR15657:SF1">
    <property type="entry name" value="THYROID TRANSCRIPTION FACTOR 1-ASSOCIATED PROTEIN 26"/>
    <property type="match status" value="1"/>
</dbReference>
<proteinExistence type="predicted"/>
<dbReference type="PANTHER" id="PTHR15657">
    <property type="entry name" value="THYROID TRANSCRIPTION FACTOR 1-ASSOCIATED PROTEIN 26"/>
    <property type="match status" value="1"/>
</dbReference>
<dbReference type="EMBL" id="HBGG01023205">
    <property type="protein sequence ID" value="CAD9209823.1"/>
    <property type="molecule type" value="Transcribed_RNA"/>
</dbReference>
<evidence type="ECO:0000256" key="1">
    <source>
        <dbReference type="SAM" id="MobiDB-lite"/>
    </source>
</evidence>
<organism evidence="2">
    <name type="scientific">Tetraselmis chuii</name>
    <dbReference type="NCBI Taxonomy" id="63592"/>
    <lineage>
        <taxon>Eukaryota</taxon>
        <taxon>Viridiplantae</taxon>
        <taxon>Chlorophyta</taxon>
        <taxon>core chlorophytes</taxon>
        <taxon>Chlorodendrophyceae</taxon>
        <taxon>Chlorodendrales</taxon>
        <taxon>Chlorodendraceae</taxon>
        <taxon>Tetraselmis</taxon>
    </lineage>
</organism>
<dbReference type="AlphaFoldDB" id="A0A7S1SV61"/>
<feature type="compositionally biased region" description="Basic and acidic residues" evidence="1">
    <location>
        <begin position="110"/>
        <end position="144"/>
    </location>
</feature>
<gene>
    <name evidence="2" type="ORF">TCHU04912_LOCUS12062</name>
</gene>
<name>A0A7S1SV61_9CHLO</name>
<dbReference type="GO" id="GO:0005634">
    <property type="term" value="C:nucleus"/>
    <property type="evidence" value="ECO:0007669"/>
    <property type="project" value="TreeGrafter"/>
</dbReference>
<reference evidence="2" key="1">
    <citation type="submission" date="2021-01" db="EMBL/GenBank/DDBJ databases">
        <authorList>
            <person name="Corre E."/>
            <person name="Pelletier E."/>
            <person name="Niang G."/>
            <person name="Scheremetjew M."/>
            <person name="Finn R."/>
            <person name="Kale V."/>
            <person name="Holt S."/>
            <person name="Cochrane G."/>
            <person name="Meng A."/>
            <person name="Brown T."/>
            <person name="Cohen L."/>
        </authorList>
    </citation>
    <scope>NUCLEOTIDE SEQUENCE</scope>
    <source>
        <strain evidence="2">PLY429</strain>
    </source>
</reference>
<dbReference type="InterPro" id="IPR013730">
    <property type="entry name" value="Fyv7/TAP26"/>
</dbReference>
<evidence type="ECO:0000313" key="2">
    <source>
        <dbReference type="EMBL" id="CAD9209823.1"/>
    </source>
</evidence>
<protein>
    <recommendedName>
        <fullName evidence="3">rRNA-processing protein FYV7</fullName>
    </recommendedName>
</protein>
<dbReference type="Pfam" id="PF08524">
    <property type="entry name" value="rRNA_processing"/>
    <property type="match status" value="1"/>
</dbReference>